<feature type="compositionally biased region" description="Low complexity" evidence="2">
    <location>
        <begin position="101"/>
        <end position="117"/>
    </location>
</feature>
<dbReference type="SUPFAM" id="SSF52540">
    <property type="entry name" value="P-loop containing nucleoside triphosphate hydrolases"/>
    <property type="match status" value="1"/>
</dbReference>
<gene>
    <name evidence="5" type="ORF">PT974_10742</name>
</gene>
<keyword evidence="6" id="KW-1185">Reference proteome</keyword>
<feature type="domain" description="Prion-inhibition and propagation HeLo" evidence="3">
    <location>
        <begin position="6"/>
        <end position="93"/>
    </location>
</feature>
<dbReference type="InterPro" id="IPR029498">
    <property type="entry name" value="HeLo_dom"/>
</dbReference>
<comment type="caution">
    <text evidence="5">The sequence shown here is derived from an EMBL/GenBank/DDBJ whole genome shotgun (WGS) entry which is preliminary data.</text>
</comment>
<protein>
    <recommendedName>
        <fullName evidence="7">NACHT domain-containing protein</fullName>
    </recommendedName>
</protein>
<reference evidence="5 6" key="1">
    <citation type="submission" date="2024-01" db="EMBL/GenBank/DDBJ databases">
        <title>Complete genome of Cladobotryum mycophilum ATHUM6906.</title>
        <authorList>
            <person name="Christinaki A.C."/>
            <person name="Myridakis A.I."/>
            <person name="Kouvelis V.N."/>
        </authorList>
    </citation>
    <scope>NUCLEOTIDE SEQUENCE [LARGE SCALE GENOMIC DNA]</scope>
    <source>
        <strain evidence="5 6">ATHUM6906</strain>
    </source>
</reference>
<dbReference type="Pfam" id="PF14479">
    <property type="entry name" value="HeLo"/>
    <property type="match status" value="1"/>
</dbReference>
<dbReference type="InterPro" id="IPR056884">
    <property type="entry name" value="NPHP3-like_N"/>
</dbReference>
<keyword evidence="1" id="KW-0677">Repeat</keyword>
<evidence type="ECO:0000313" key="5">
    <source>
        <dbReference type="EMBL" id="KAK5989236.1"/>
    </source>
</evidence>
<dbReference type="EMBL" id="JAVFKD010000015">
    <property type="protein sequence ID" value="KAK5989236.1"/>
    <property type="molecule type" value="Genomic_DNA"/>
</dbReference>
<dbReference type="PANTHER" id="PTHR10039:SF16">
    <property type="entry name" value="GPI INOSITOL-DEACYLASE"/>
    <property type="match status" value="1"/>
</dbReference>
<dbReference type="Proteomes" id="UP001338125">
    <property type="component" value="Unassembled WGS sequence"/>
</dbReference>
<dbReference type="InterPro" id="IPR027417">
    <property type="entry name" value="P-loop_NTPase"/>
</dbReference>
<evidence type="ECO:0000256" key="1">
    <source>
        <dbReference type="ARBA" id="ARBA00022737"/>
    </source>
</evidence>
<organism evidence="5 6">
    <name type="scientific">Cladobotryum mycophilum</name>
    <dbReference type="NCBI Taxonomy" id="491253"/>
    <lineage>
        <taxon>Eukaryota</taxon>
        <taxon>Fungi</taxon>
        <taxon>Dikarya</taxon>
        <taxon>Ascomycota</taxon>
        <taxon>Pezizomycotina</taxon>
        <taxon>Sordariomycetes</taxon>
        <taxon>Hypocreomycetidae</taxon>
        <taxon>Hypocreales</taxon>
        <taxon>Hypocreaceae</taxon>
        <taxon>Cladobotryum</taxon>
    </lineage>
</organism>
<feature type="domain" description="Nephrocystin 3-like N-terminal" evidence="4">
    <location>
        <begin position="220"/>
        <end position="391"/>
    </location>
</feature>
<dbReference type="InterPro" id="IPR038305">
    <property type="entry name" value="HeLo_sf"/>
</dbReference>
<evidence type="ECO:0000256" key="2">
    <source>
        <dbReference type="SAM" id="MobiDB-lite"/>
    </source>
</evidence>
<dbReference type="Gene3D" id="3.40.50.300">
    <property type="entry name" value="P-loop containing nucleotide triphosphate hydrolases"/>
    <property type="match status" value="1"/>
</dbReference>
<accession>A0ABR0SBM8</accession>
<evidence type="ECO:0000313" key="6">
    <source>
        <dbReference type="Proteomes" id="UP001338125"/>
    </source>
</evidence>
<dbReference type="Pfam" id="PF24883">
    <property type="entry name" value="NPHP3_N"/>
    <property type="match status" value="1"/>
</dbReference>
<proteinExistence type="predicted"/>
<name>A0ABR0SBM8_9HYPO</name>
<dbReference type="PANTHER" id="PTHR10039">
    <property type="entry name" value="AMELOGENIN"/>
    <property type="match status" value="1"/>
</dbReference>
<evidence type="ECO:0000259" key="4">
    <source>
        <dbReference type="Pfam" id="PF24883"/>
    </source>
</evidence>
<feature type="region of interest" description="Disordered" evidence="2">
    <location>
        <begin position="99"/>
        <end position="120"/>
    </location>
</feature>
<evidence type="ECO:0008006" key="7">
    <source>
        <dbReference type="Google" id="ProtNLM"/>
    </source>
</evidence>
<evidence type="ECO:0000259" key="3">
    <source>
        <dbReference type="Pfam" id="PF14479"/>
    </source>
</evidence>
<sequence>MEPGSLAVGLLRLGSPFGSSLEAIKRFETWEDFKKDSRTLAARFEADKLRLEKWGQAVGFENGRLSEIHHEALNDSQTVSAVEEIFFVIKDTCQSDGDGFSIDQSPIRRPRRSSTSDSKMKKFKWAMGDKAKRTSQVEQFRVLVQDLYNLIPLDGSFTHSEDMNRSVSDREPWNSEFRSILDRIENGIEVKTRKSVHGWLMGHHGTNDLYEIALRRKLDGTCSWILNRPAFIQWASEHFPSDCAKVLWINGSAGFGKTILCASLTEHISSQLETPVGYFFFSSDFESRGDPYVTIQCWLSQIIASHPAAFEIAHDTWVNNNEKIISRGDLINVLQDITQVVPGCTLILDGLDECISKRDEQYPDDKTITGFVEVLTQAVGQTNTRILVVSRDEPEIRRGLAADFAGTIFYQHILPEDVQSDILSYSRSIVEKKLVKKTESLKETISQKMADHCNDQFLWLKMQEDNLRGWKNQKQLEDTIDQTPIKLKHIYERN</sequence>
<dbReference type="Gene3D" id="1.20.120.1020">
    <property type="entry name" value="Prion-inhibition and propagation, HeLo domain"/>
    <property type="match status" value="2"/>
</dbReference>